<dbReference type="InterPro" id="IPR001667">
    <property type="entry name" value="DDH_dom"/>
</dbReference>
<dbReference type="InterPro" id="IPR051673">
    <property type="entry name" value="SSDNA_exonuclease_RecJ"/>
</dbReference>
<comment type="caution">
    <text evidence="2">The sequence shown here is derived from an EMBL/GenBank/DDBJ whole genome shotgun (WGS) entry which is preliminary data.</text>
</comment>
<evidence type="ECO:0000259" key="1">
    <source>
        <dbReference type="Pfam" id="PF01368"/>
    </source>
</evidence>
<evidence type="ECO:0000313" key="2">
    <source>
        <dbReference type="EMBL" id="RKX68966.1"/>
    </source>
</evidence>
<sequence length="513" mass="58269">MTLTIARVYSDVDLELIEQKLSVGKGTSRFLSQCFSDLEEMRRYLEPKITDLHPPELLPNIDHLTDLLLIAIDRGAGVFVWGHDDIDGHTATALMVKTLHLLNARVGYHIPDKRKEGYTIPVEWISRLKEEGFTTIVTVDFGSSSSRILERCREHGISLLVTDHHEVLYRDGVQVNPKFPGSRYPERELAGVGVSMKVAQHLATNILGISIEEFYELNPDFLILGLLGSVADRMPLFGESRTIILLGLEEYRRSPLGWVKALHDEGPPDYSQIIYRIIPILASGRGDQAVEFYLCNDYDRARSYITAFKEQQRNWQNGYSRHLPSVLRSVKVYPNFALAVVPNLPLEFLGSFANRLKDEFKRPSMVVTRRNGEWVAELRGIGSVDLVKELSPLREELTDFGGHPLACGLSFPDQLFESVTSRIITLSDRFHGATNRPKEIELPISAIDDSLRKIFPLSRDFVFLSPKTSVERGKVSNRRVVWNTSPPADGIYDLYYVLDEDLNIYIREVKCPR</sequence>
<dbReference type="EMBL" id="QNBE01000116">
    <property type="protein sequence ID" value="RKX68966.1"/>
    <property type="molecule type" value="Genomic_DNA"/>
</dbReference>
<proteinExistence type="predicted"/>
<dbReference type="GO" id="GO:0004527">
    <property type="term" value="F:exonuclease activity"/>
    <property type="evidence" value="ECO:0007669"/>
    <property type="project" value="UniProtKB-KW"/>
</dbReference>
<dbReference type="SUPFAM" id="SSF64182">
    <property type="entry name" value="DHH phosphoesterases"/>
    <property type="match status" value="1"/>
</dbReference>
<dbReference type="InterPro" id="IPR038763">
    <property type="entry name" value="DHH_sf"/>
</dbReference>
<dbReference type="PANTHER" id="PTHR30255:SF2">
    <property type="entry name" value="SINGLE-STRANDED-DNA-SPECIFIC EXONUCLEASE RECJ"/>
    <property type="match status" value="1"/>
</dbReference>
<dbReference type="Gene3D" id="3.90.1640.30">
    <property type="match status" value="1"/>
</dbReference>
<protein>
    <recommendedName>
        <fullName evidence="1">DDH domain-containing protein</fullName>
    </recommendedName>
</protein>
<dbReference type="AlphaFoldDB" id="A0A660SFL8"/>
<reference evidence="2 3" key="1">
    <citation type="submission" date="2018-06" db="EMBL/GenBank/DDBJ databases">
        <title>Extensive metabolic versatility and redundancy in microbially diverse, dynamic hydrothermal sediments.</title>
        <authorList>
            <person name="Dombrowski N."/>
            <person name="Teske A."/>
            <person name="Baker B.J."/>
        </authorList>
    </citation>
    <scope>NUCLEOTIDE SEQUENCE [LARGE SCALE GENOMIC DNA]</scope>
    <source>
        <strain evidence="2">B36_G15</strain>
    </source>
</reference>
<dbReference type="Pfam" id="PF01368">
    <property type="entry name" value="DHH"/>
    <property type="match status" value="1"/>
</dbReference>
<dbReference type="PANTHER" id="PTHR30255">
    <property type="entry name" value="SINGLE-STRANDED-DNA-SPECIFIC EXONUCLEASE RECJ"/>
    <property type="match status" value="1"/>
</dbReference>
<accession>A0A660SFL8</accession>
<evidence type="ECO:0000313" key="3">
    <source>
        <dbReference type="Proteomes" id="UP000268469"/>
    </source>
</evidence>
<feature type="domain" description="DDH" evidence="1">
    <location>
        <begin position="78"/>
        <end position="204"/>
    </location>
</feature>
<dbReference type="Gene3D" id="3.10.310.30">
    <property type="match status" value="1"/>
</dbReference>
<dbReference type="Proteomes" id="UP000268469">
    <property type="component" value="Unassembled WGS sequence"/>
</dbReference>
<organism evidence="2 3">
    <name type="scientific">candidate division WOR-3 bacterium</name>
    <dbReference type="NCBI Taxonomy" id="2052148"/>
    <lineage>
        <taxon>Bacteria</taxon>
        <taxon>Bacteria division WOR-3</taxon>
    </lineage>
</organism>
<name>A0A660SFL8_UNCW3</name>
<gene>
    <name evidence="2" type="ORF">DRP53_09595</name>
</gene>